<dbReference type="PROSITE" id="PS51375">
    <property type="entry name" value="PPR"/>
    <property type="match status" value="2"/>
</dbReference>
<feature type="repeat" description="PPR" evidence="3">
    <location>
        <begin position="134"/>
        <end position="168"/>
    </location>
</feature>
<evidence type="ECO:0000256" key="3">
    <source>
        <dbReference type="PROSITE-ProRule" id="PRU00708"/>
    </source>
</evidence>
<dbReference type="Pfam" id="PF13041">
    <property type="entry name" value="PPR_2"/>
    <property type="match status" value="1"/>
</dbReference>
<accession>A0ABS8RW82</accession>
<dbReference type="NCBIfam" id="TIGR00756">
    <property type="entry name" value="PPR"/>
    <property type="match status" value="3"/>
</dbReference>
<dbReference type="EMBL" id="JACEIK010000145">
    <property type="protein sequence ID" value="MCD7450823.1"/>
    <property type="molecule type" value="Genomic_DNA"/>
</dbReference>
<evidence type="ECO:0000313" key="5">
    <source>
        <dbReference type="Proteomes" id="UP000823775"/>
    </source>
</evidence>
<dbReference type="Pfam" id="PF12854">
    <property type="entry name" value="PPR_1"/>
    <property type="match status" value="1"/>
</dbReference>
<keyword evidence="5" id="KW-1185">Reference proteome</keyword>
<evidence type="ECO:0000313" key="4">
    <source>
        <dbReference type="EMBL" id="MCD7450823.1"/>
    </source>
</evidence>
<organism evidence="4 5">
    <name type="scientific">Datura stramonium</name>
    <name type="common">Jimsonweed</name>
    <name type="synonym">Common thornapple</name>
    <dbReference type="NCBI Taxonomy" id="4076"/>
    <lineage>
        <taxon>Eukaryota</taxon>
        <taxon>Viridiplantae</taxon>
        <taxon>Streptophyta</taxon>
        <taxon>Embryophyta</taxon>
        <taxon>Tracheophyta</taxon>
        <taxon>Spermatophyta</taxon>
        <taxon>Magnoliopsida</taxon>
        <taxon>eudicotyledons</taxon>
        <taxon>Gunneridae</taxon>
        <taxon>Pentapetalae</taxon>
        <taxon>asterids</taxon>
        <taxon>lamiids</taxon>
        <taxon>Solanales</taxon>
        <taxon>Solanaceae</taxon>
        <taxon>Solanoideae</taxon>
        <taxon>Datureae</taxon>
        <taxon>Datura</taxon>
    </lineage>
</organism>
<dbReference type="InterPro" id="IPR011990">
    <property type="entry name" value="TPR-like_helical_dom_sf"/>
</dbReference>
<evidence type="ECO:0000256" key="1">
    <source>
        <dbReference type="ARBA" id="ARBA00007626"/>
    </source>
</evidence>
<feature type="repeat" description="PPR" evidence="3">
    <location>
        <begin position="81"/>
        <end position="115"/>
    </location>
</feature>
<proteinExistence type="inferred from homology"/>
<evidence type="ECO:0000256" key="2">
    <source>
        <dbReference type="ARBA" id="ARBA00022737"/>
    </source>
</evidence>
<reference evidence="4 5" key="1">
    <citation type="journal article" date="2021" name="BMC Genomics">
        <title>Datura genome reveals duplications of psychoactive alkaloid biosynthetic genes and high mutation rate following tissue culture.</title>
        <authorList>
            <person name="Rajewski A."/>
            <person name="Carter-House D."/>
            <person name="Stajich J."/>
            <person name="Litt A."/>
        </authorList>
    </citation>
    <scope>NUCLEOTIDE SEQUENCE [LARGE SCALE GENOMIC DNA]</scope>
    <source>
        <strain evidence="4">AR-01</strain>
    </source>
</reference>
<dbReference type="PANTHER" id="PTHR47939">
    <property type="entry name" value="MEMBRANE-ASSOCIATED SALT-INDUCIBLE PROTEIN-LIKE"/>
    <property type="match status" value="1"/>
</dbReference>
<dbReference type="PANTHER" id="PTHR47939:SF13">
    <property type="entry name" value="OS03G0201400 PROTEIN"/>
    <property type="match status" value="1"/>
</dbReference>
<comment type="similarity">
    <text evidence="1">Belongs to the PPR family. P subfamily.</text>
</comment>
<gene>
    <name evidence="4" type="ORF">HAX54_008566</name>
</gene>
<protein>
    <recommendedName>
        <fullName evidence="6">Pentatricopeptide repeat-containing protein</fullName>
    </recommendedName>
</protein>
<evidence type="ECO:0008006" key="6">
    <source>
        <dbReference type="Google" id="ProtNLM"/>
    </source>
</evidence>
<dbReference type="Pfam" id="PF01535">
    <property type="entry name" value="PPR"/>
    <property type="match status" value="1"/>
</dbReference>
<keyword evidence="2" id="KW-0677">Repeat</keyword>
<comment type="caution">
    <text evidence="4">The sequence shown here is derived from an EMBL/GenBank/DDBJ whole genome shotgun (WGS) entry which is preliminary data.</text>
</comment>
<dbReference type="Gene3D" id="1.25.40.10">
    <property type="entry name" value="Tetratricopeptide repeat domain"/>
    <property type="match status" value="2"/>
</dbReference>
<dbReference type="Proteomes" id="UP000823775">
    <property type="component" value="Unassembled WGS sequence"/>
</dbReference>
<dbReference type="InterPro" id="IPR050667">
    <property type="entry name" value="PPR-containing_protein"/>
</dbReference>
<sequence length="337" mass="37960">MRERISPAEAGISYCTLEINFNKDAYIVRVMCLDGQLGAALSLWWNMIQNSIVPDVITHNYLINGLCKNGELEKAEWIVRDVYSYNTLVGALSRQGKTNDACYIHDVMTRMGVIPGQITESLEKEMLLYGLTPDSVTYNLLIGAACNLGLIHSALQLHDKMLRKGCQPDKKKLLQAFAPGWLTNFRSRSVVPITAAVFVSWRLDASVSHVMKLLSTEPATQKLALPWNMVMETLNPNLRSKIDGSHKAARWAVSLTIVPFHGMFIDHLWVMKSYLIDTEIAAGFRNLALKIYRGHPSYFFVPKLVLILFSRLGHRTVPREMHEVCNWLSARLGLDGS</sequence>
<name>A0ABS8RW82_DATST</name>
<dbReference type="InterPro" id="IPR002885">
    <property type="entry name" value="PPR_rpt"/>
</dbReference>